<gene>
    <name evidence="2" type="ORF">E2C01_090555</name>
</gene>
<comment type="caution">
    <text evidence="2">The sequence shown here is derived from an EMBL/GenBank/DDBJ whole genome shotgun (WGS) entry which is preliminary data.</text>
</comment>
<accession>A0A5B7JQN6</accession>
<evidence type="ECO:0000313" key="3">
    <source>
        <dbReference type="Proteomes" id="UP000324222"/>
    </source>
</evidence>
<dbReference type="AlphaFoldDB" id="A0A5B7JQN6"/>
<evidence type="ECO:0000313" key="2">
    <source>
        <dbReference type="EMBL" id="MPC95348.1"/>
    </source>
</evidence>
<proteinExistence type="predicted"/>
<protein>
    <submittedName>
        <fullName evidence="2">Uncharacterized protein</fullName>
    </submittedName>
</protein>
<evidence type="ECO:0000256" key="1">
    <source>
        <dbReference type="SAM" id="MobiDB-lite"/>
    </source>
</evidence>
<reference evidence="2 3" key="1">
    <citation type="submission" date="2019-05" db="EMBL/GenBank/DDBJ databases">
        <title>Another draft genome of Portunus trituberculatus and its Hox gene families provides insights of decapod evolution.</title>
        <authorList>
            <person name="Jeong J.-H."/>
            <person name="Song I."/>
            <person name="Kim S."/>
            <person name="Choi T."/>
            <person name="Kim D."/>
            <person name="Ryu S."/>
            <person name="Kim W."/>
        </authorList>
    </citation>
    <scope>NUCLEOTIDE SEQUENCE [LARGE SCALE GENOMIC DNA]</scope>
    <source>
        <tissue evidence="2">Muscle</tissue>
    </source>
</reference>
<feature type="compositionally biased region" description="Low complexity" evidence="1">
    <location>
        <begin position="24"/>
        <end position="38"/>
    </location>
</feature>
<name>A0A5B7JQN6_PORTR</name>
<sequence length="77" mass="8035">MNKRIRHVPKGLKIGLGDRGKRSGCGSVSGSLSGSLAGGPAEEEEAIIRFPSTGVVTQGRFNYQGGVWALLTVTPSH</sequence>
<organism evidence="2 3">
    <name type="scientific">Portunus trituberculatus</name>
    <name type="common">Swimming crab</name>
    <name type="synonym">Neptunus trituberculatus</name>
    <dbReference type="NCBI Taxonomy" id="210409"/>
    <lineage>
        <taxon>Eukaryota</taxon>
        <taxon>Metazoa</taxon>
        <taxon>Ecdysozoa</taxon>
        <taxon>Arthropoda</taxon>
        <taxon>Crustacea</taxon>
        <taxon>Multicrustacea</taxon>
        <taxon>Malacostraca</taxon>
        <taxon>Eumalacostraca</taxon>
        <taxon>Eucarida</taxon>
        <taxon>Decapoda</taxon>
        <taxon>Pleocyemata</taxon>
        <taxon>Brachyura</taxon>
        <taxon>Eubrachyura</taxon>
        <taxon>Portunoidea</taxon>
        <taxon>Portunidae</taxon>
        <taxon>Portuninae</taxon>
        <taxon>Portunus</taxon>
    </lineage>
</organism>
<feature type="region of interest" description="Disordered" evidence="1">
    <location>
        <begin position="1"/>
        <end position="38"/>
    </location>
</feature>
<dbReference type="Proteomes" id="UP000324222">
    <property type="component" value="Unassembled WGS sequence"/>
</dbReference>
<dbReference type="EMBL" id="VSRR010101890">
    <property type="protein sequence ID" value="MPC95348.1"/>
    <property type="molecule type" value="Genomic_DNA"/>
</dbReference>
<feature type="compositionally biased region" description="Basic residues" evidence="1">
    <location>
        <begin position="1"/>
        <end position="10"/>
    </location>
</feature>
<keyword evidence="3" id="KW-1185">Reference proteome</keyword>